<dbReference type="PANTHER" id="PTHR30258">
    <property type="entry name" value="TYPE II SECRETION SYSTEM PROTEIN GSPE-RELATED"/>
    <property type="match status" value="1"/>
</dbReference>
<evidence type="ECO:0000256" key="3">
    <source>
        <dbReference type="ARBA" id="ARBA00022840"/>
    </source>
</evidence>
<comment type="similarity">
    <text evidence="1">Belongs to the GSP E family.</text>
</comment>
<dbReference type="CDD" id="cd01129">
    <property type="entry name" value="PulE-GspE-like"/>
    <property type="match status" value="1"/>
</dbReference>
<dbReference type="InterPro" id="IPR027417">
    <property type="entry name" value="P-loop_NTPase"/>
</dbReference>
<dbReference type="OrthoDB" id="9808272at2"/>
<dbReference type="AlphaFoldDB" id="A0A1H3VDL2"/>
<evidence type="ECO:0000256" key="1">
    <source>
        <dbReference type="ARBA" id="ARBA00006611"/>
    </source>
</evidence>
<feature type="domain" description="Bacterial type II secretion system protein E" evidence="4">
    <location>
        <begin position="30"/>
        <end position="376"/>
    </location>
</feature>
<dbReference type="GO" id="GO:0016887">
    <property type="term" value="F:ATP hydrolysis activity"/>
    <property type="evidence" value="ECO:0007669"/>
    <property type="project" value="TreeGrafter"/>
</dbReference>
<proteinExistence type="inferred from homology"/>
<dbReference type="Proteomes" id="UP000183469">
    <property type="component" value="Unassembled WGS sequence"/>
</dbReference>
<organism evidence="5 6">
    <name type="scientific">Selenomonas ruminantium</name>
    <dbReference type="NCBI Taxonomy" id="971"/>
    <lineage>
        <taxon>Bacteria</taxon>
        <taxon>Bacillati</taxon>
        <taxon>Bacillota</taxon>
        <taxon>Negativicutes</taxon>
        <taxon>Selenomonadales</taxon>
        <taxon>Selenomonadaceae</taxon>
        <taxon>Selenomonas</taxon>
    </lineage>
</organism>
<dbReference type="PANTHER" id="PTHR30258:SF2">
    <property type="entry name" value="COMG OPERON PROTEIN 1"/>
    <property type="match status" value="1"/>
</dbReference>
<keyword evidence="2" id="KW-0547">Nucleotide-binding</keyword>
<name>A0A1H3VDL2_SELRU</name>
<dbReference type="InterPro" id="IPR001482">
    <property type="entry name" value="T2SS/T4SS_dom"/>
</dbReference>
<evidence type="ECO:0000256" key="2">
    <source>
        <dbReference type="ARBA" id="ARBA00022741"/>
    </source>
</evidence>
<evidence type="ECO:0000313" key="5">
    <source>
        <dbReference type="EMBL" id="SDZ72741.1"/>
    </source>
</evidence>
<dbReference type="GO" id="GO:0005524">
    <property type="term" value="F:ATP binding"/>
    <property type="evidence" value="ECO:0007669"/>
    <property type="project" value="UniProtKB-KW"/>
</dbReference>
<protein>
    <submittedName>
        <fullName evidence="5">General secretion pathway protein E</fullName>
    </submittedName>
</protein>
<evidence type="ECO:0000259" key="4">
    <source>
        <dbReference type="Pfam" id="PF00437"/>
    </source>
</evidence>
<accession>A0A1H3VDL2</accession>
<dbReference type="Gene3D" id="3.40.50.300">
    <property type="entry name" value="P-loop containing nucleotide triphosphate hydrolases"/>
    <property type="match status" value="1"/>
</dbReference>
<dbReference type="Gene3D" id="3.30.450.90">
    <property type="match status" value="1"/>
</dbReference>
<dbReference type="SUPFAM" id="SSF52540">
    <property type="entry name" value="P-loop containing nucleoside triphosphate hydrolases"/>
    <property type="match status" value="1"/>
</dbReference>
<keyword evidence="3" id="KW-0067">ATP-binding</keyword>
<dbReference type="GO" id="GO:0005886">
    <property type="term" value="C:plasma membrane"/>
    <property type="evidence" value="ECO:0007669"/>
    <property type="project" value="TreeGrafter"/>
</dbReference>
<gene>
    <name evidence="5" type="ORF">SAMN05660648_00056</name>
</gene>
<evidence type="ECO:0000313" key="6">
    <source>
        <dbReference type="Proteomes" id="UP000183469"/>
    </source>
</evidence>
<sequence length="382" mass="42460">MAMDNEENFWRILISQCRQEARQKEAGGTENSAIVRLANFLLLQAIEQRASDLHMEPYGEELRFRLRVDGWLTELPFRLPASLAPMLISRFKVQGNMDIAKHQQPQDGSFIFAEQGHKVDVRAAVMPVAGGEMLTLRLLDLQEDLLRLGELGFTPDKETQFRKLLNRPAGLIIVCGPMNSGKSTTLYAALRELNTAARKWITLEDPIERHIPGINQVQINPKAGLTYASGLRAILRQDAQGILLGEIRDEETAMMAVRMALTGHLLLTTLHTENAVAAVFRMLEMGVPPYLLAATLSGVLAQRLVRRCVDAEQKIYRGRLALQELLVVDPSIREAILTGQSREKLEEIAIMQGMESLWTDGEAKAAAGLTTLAEVGRVLYGS</sequence>
<dbReference type="EMBL" id="FNQG01000002">
    <property type="protein sequence ID" value="SDZ72741.1"/>
    <property type="molecule type" value="Genomic_DNA"/>
</dbReference>
<dbReference type="Pfam" id="PF00437">
    <property type="entry name" value="T2SSE"/>
    <property type="match status" value="1"/>
</dbReference>
<reference evidence="5 6" key="1">
    <citation type="submission" date="2016-10" db="EMBL/GenBank/DDBJ databases">
        <authorList>
            <person name="de Groot N.N."/>
        </authorList>
    </citation>
    <scope>NUCLEOTIDE SEQUENCE [LARGE SCALE GENOMIC DNA]</scope>
    <source>
        <strain evidence="5 6">DSM 2872</strain>
    </source>
</reference>